<protein>
    <submittedName>
        <fullName evidence="1">Uncharacterized protein</fullName>
    </submittedName>
</protein>
<organism evidence="1 2">
    <name type="scientific">Dryococelus australis</name>
    <dbReference type="NCBI Taxonomy" id="614101"/>
    <lineage>
        <taxon>Eukaryota</taxon>
        <taxon>Metazoa</taxon>
        <taxon>Ecdysozoa</taxon>
        <taxon>Arthropoda</taxon>
        <taxon>Hexapoda</taxon>
        <taxon>Insecta</taxon>
        <taxon>Pterygota</taxon>
        <taxon>Neoptera</taxon>
        <taxon>Polyneoptera</taxon>
        <taxon>Phasmatodea</taxon>
        <taxon>Verophasmatodea</taxon>
        <taxon>Anareolatae</taxon>
        <taxon>Phasmatidae</taxon>
        <taxon>Eurycanthinae</taxon>
        <taxon>Dryococelus</taxon>
    </lineage>
</organism>
<keyword evidence="2" id="KW-1185">Reference proteome</keyword>
<accession>A0ABQ9HIK1</accession>
<name>A0ABQ9HIK1_9NEOP</name>
<dbReference type="EMBL" id="JARBHB010000005">
    <property type="protein sequence ID" value="KAJ8884158.1"/>
    <property type="molecule type" value="Genomic_DNA"/>
</dbReference>
<gene>
    <name evidence="1" type="ORF">PR048_016015</name>
</gene>
<reference evidence="1 2" key="1">
    <citation type="submission" date="2023-02" db="EMBL/GenBank/DDBJ databases">
        <title>LHISI_Scaffold_Assembly.</title>
        <authorList>
            <person name="Stuart O.P."/>
            <person name="Cleave R."/>
            <person name="Magrath M.J.L."/>
            <person name="Mikheyev A.S."/>
        </authorList>
    </citation>
    <scope>NUCLEOTIDE SEQUENCE [LARGE SCALE GENOMIC DNA]</scope>
    <source>
        <strain evidence="1">Daus_M_001</strain>
        <tissue evidence="1">Leg muscle</tissue>
    </source>
</reference>
<comment type="caution">
    <text evidence="1">The sequence shown here is derived from an EMBL/GenBank/DDBJ whole genome shotgun (WGS) entry which is preliminary data.</text>
</comment>
<proteinExistence type="predicted"/>
<sequence>MAIICLVSKGFFESVELKYLVSEQHSFMDCDRDFGVIEKKSKVSNPMVLKELEEPKNTQGISYQGYKNETMHRNNQKMFAFEELNLTKTNVLKNYVSLDSLPLVEELPWVNFTCGISKKKRKDLLAMLT</sequence>
<evidence type="ECO:0000313" key="2">
    <source>
        <dbReference type="Proteomes" id="UP001159363"/>
    </source>
</evidence>
<dbReference type="Proteomes" id="UP001159363">
    <property type="component" value="Chromosome 4"/>
</dbReference>
<evidence type="ECO:0000313" key="1">
    <source>
        <dbReference type="EMBL" id="KAJ8884158.1"/>
    </source>
</evidence>